<dbReference type="GO" id="GO:0031175">
    <property type="term" value="P:neuron projection development"/>
    <property type="evidence" value="ECO:0007669"/>
    <property type="project" value="TreeGrafter"/>
</dbReference>
<evidence type="ECO:0000313" key="9">
    <source>
        <dbReference type="RefSeq" id="XP_030069804.1"/>
    </source>
</evidence>
<evidence type="ECO:0000256" key="1">
    <source>
        <dbReference type="ARBA" id="ARBA00004214"/>
    </source>
</evidence>
<evidence type="ECO:0000256" key="5">
    <source>
        <dbReference type="ARBA" id="ARBA00023306"/>
    </source>
</evidence>
<dbReference type="GO" id="GO:0005829">
    <property type="term" value="C:cytosol"/>
    <property type="evidence" value="ECO:0007669"/>
    <property type="project" value="TreeGrafter"/>
</dbReference>
<dbReference type="RefSeq" id="XP_030069804.1">
    <property type="nucleotide sequence ID" value="XM_030213944.1"/>
</dbReference>
<name>A0A6P7Z206_9AMPH</name>
<dbReference type="GeneID" id="115477223"/>
<evidence type="ECO:0000256" key="6">
    <source>
        <dbReference type="ARBA" id="ARBA00045173"/>
    </source>
</evidence>
<dbReference type="KEGG" id="muo:115477223"/>
<protein>
    <recommendedName>
        <fullName evidence="3">Ataxin-10</fullName>
    </recommendedName>
</protein>
<dbReference type="PANTHER" id="PTHR13255:SF0">
    <property type="entry name" value="ATAXIN-10"/>
    <property type="match status" value="1"/>
</dbReference>
<dbReference type="Proteomes" id="UP000515156">
    <property type="component" value="Chromosome 9"/>
</dbReference>
<dbReference type="InterPro" id="IPR011989">
    <property type="entry name" value="ARM-like"/>
</dbReference>
<feature type="domain" description="Ataxin-10" evidence="7">
    <location>
        <begin position="389"/>
        <end position="485"/>
    </location>
</feature>
<reference evidence="9" key="1">
    <citation type="submission" date="2025-08" db="UniProtKB">
        <authorList>
            <consortium name="RefSeq"/>
        </authorList>
    </citation>
    <scope>IDENTIFICATION</scope>
</reference>
<evidence type="ECO:0000256" key="4">
    <source>
        <dbReference type="ARBA" id="ARBA00022618"/>
    </source>
</evidence>
<dbReference type="InterPro" id="IPR051374">
    <property type="entry name" value="Ataxin-10/CTR86_families"/>
</dbReference>
<proteinExistence type="inferred from homology"/>
<sequence length="492" mass="55846">MAVPIDSLDAFTRKLECYVKNLQQGGEPDLELLQTMEGITSLFREQLYREMAEENIFQSLLQFLSKAIHEIELASKCSCKHLDAWLQFTAECFRCQRNACVNCSKNQGIMSYLIIGILCDRNLGLIDVSVCLIWILHGMNIDQQSSLAAFRSGLQYLGNMAAGNSESRNSIWKCTFPDFFLTCLNHFDEKVVTYGAMVFFTCLDVEKMIELQDAKNSHVAQSVVNAYMKLPESEWLFLTITSHFLKCPELVEDIYAKLSNQERITLLDAILAKISEKDPVNSEEALIPLKLVEFLASCFQETCKDVLKLASGTSTDEESLIVIRLLDVLCEMTCNTKHLECLQNCPVLLETVIDILRLTQFAGKQNKNVFTASHSVSEIEEVTHPAVGFKAHLIRLIANLCYKHEDNQEKVFHLDGIPLILDNCSIDDNNPFLNQWAVYAIRNLTEQNEKNQEVIANMERQGLADYSVLKNMGLQVEEHDGKLLLKSLKKEF</sequence>
<keyword evidence="8" id="KW-1185">Reference proteome</keyword>
<organism evidence="8 9">
    <name type="scientific">Microcaecilia unicolor</name>
    <dbReference type="NCBI Taxonomy" id="1415580"/>
    <lineage>
        <taxon>Eukaryota</taxon>
        <taxon>Metazoa</taxon>
        <taxon>Chordata</taxon>
        <taxon>Craniata</taxon>
        <taxon>Vertebrata</taxon>
        <taxon>Euteleostomi</taxon>
        <taxon>Amphibia</taxon>
        <taxon>Gymnophiona</taxon>
        <taxon>Siphonopidae</taxon>
        <taxon>Microcaecilia</taxon>
    </lineage>
</organism>
<dbReference type="Pfam" id="PF09759">
    <property type="entry name" value="Atx10homo_assoc"/>
    <property type="match status" value="1"/>
</dbReference>
<comment type="function">
    <text evidence="6">May play a role in the regulation of cytokinesis. May play a role in signaling by stimulating protein glycosylation. Induces neuritogenesis by activating the Ras-MAP kinase pathway and is necessary for the survival of cerebellar neurons. Does not appear to play a major role in ciliogenesis.</text>
</comment>
<dbReference type="GO" id="GO:0051301">
    <property type="term" value="P:cell division"/>
    <property type="evidence" value="ECO:0007669"/>
    <property type="project" value="UniProtKB-KW"/>
</dbReference>
<evidence type="ECO:0000256" key="3">
    <source>
        <dbReference type="ARBA" id="ARBA00018804"/>
    </source>
</evidence>
<dbReference type="FunCoup" id="A0A6P7Z206">
    <property type="interactions" value="1787"/>
</dbReference>
<dbReference type="OrthoDB" id="379794at2759"/>
<gene>
    <name evidence="9" type="primary">ATXN10</name>
</gene>
<evidence type="ECO:0000256" key="2">
    <source>
        <dbReference type="ARBA" id="ARBA00008384"/>
    </source>
</evidence>
<dbReference type="InParanoid" id="A0A6P7Z206"/>
<dbReference type="InterPro" id="IPR019156">
    <property type="entry name" value="Ataxin-10_domain"/>
</dbReference>
<dbReference type="CTD" id="25814"/>
<dbReference type="SUPFAM" id="SSF48371">
    <property type="entry name" value="ARM repeat"/>
    <property type="match status" value="1"/>
</dbReference>
<accession>A0A6P7Z206</accession>
<comment type="similarity">
    <text evidence="2">Belongs to the ataxin-10 family.</text>
</comment>
<keyword evidence="4" id="KW-0132">Cell division</keyword>
<dbReference type="PANTHER" id="PTHR13255">
    <property type="entry name" value="ATAXIN-10"/>
    <property type="match status" value="1"/>
</dbReference>
<keyword evidence="5" id="KW-0131">Cell cycle</keyword>
<dbReference type="GO" id="GO:0030496">
    <property type="term" value="C:midbody"/>
    <property type="evidence" value="ECO:0007669"/>
    <property type="project" value="UniProtKB-SubCell"/>
</dbReference>
<dbReference type="Gene3D" id="1.25.10.10">
    <property type="entry name" value="Leucine-rich Repeat Variant"/>
    <property type="match status" value="1"/>
</dbReference>
<comment type="subcellular location">
    <subcellularLocation>
        <location evidence="1">Midbody</location>
    </subcellularLocation>
</comment>
<dbReference type="AlphaFoldDB" id="A0A6P7Z206"/>
<evidence type="ECO:0000259" key="7">
    <source>
        <dbReference type="Pfam" id="PF09759"/>
    </source>
</evidence>
<evidence type="ECO:0000313" key="8">
    <source>
        <dbReference type="Proteomes" id="UP000515156"/>
    </source>
</evidence>
<dbReference type="InterPro" id="IPR016024">
    <property type="entry name" value="ARM-type_fold"/>
</dbReference>